<dbReference type="PANTHER" id="PTHR15739:SF5">
    <property type="entry name" value="LD23158P"/>
    <property type="match status" value="1"/>
</dbReference>
<feature type="compositionally biased region" description="Basic and acidic residues" evidence="1">
    <location>
        <begin position="33"/>
        <end position="60"/>
    </location>
</feature>
<evidence type="ECO:0000256" key="1">
    <source>
        <dbReference type="SAM" id="MobiDB-lite"/>
    </source>
</evidence>
<dbReference type="SUPFAM" id="SSF81383">
    <property type="entry name" value="F-box domain"/>
    <property type="match status" value="1"/>
</dbReference>
<dbReference type="GO" id="GO:0003677">
    <property type="term" value="F:DNA binding"/>
    <property type="evidence" value="ECO:0007669"/>
    <property type="project" value="InterPro"/>
</dbReference>
<dbReference type="AlphaFoldDB" id="T1HC39"/>
<dbReference type="InterPro" id="IPR001739">
    <property type="entry name" value="Methyl_CpG_DNA-bd"/>
</dbReference>
<feature type="compositionally biased region" description="Polar residues" evidence="1">
    <location>
        <begin position="680"/>
        <end position="691"/>
    </location>
</feature>
<feature type="region of interest" description="Disordered" evidence="1">
    <location>
        <begin position="1"/>
        <end position="126"/>
    </location>
</feature>
<dbReference type="SUPFAM" id="SSF57903">
    <property type="entry name" value="FYVE/PHD zinc finger"/>
    <property type="match status" value="1"/>
</dbReference>
<feature type="region of interest" description="Disordered" evidence="1">
    <location>
        <begin position="297"/>
        <end position="391"/>
    </location>
</feature>
<reference evidence="2" key="1">
    <citation type="submission" date="2015-05" db="UniProtKB">
        <authorList>
            <consortium name="EnsemblMetazoa"/>
        </authorList>
    </citation>
    <scope>IDENTIFICATION</scope>
</reference>
<dbReference type="SUPFAM" id="SSF54171">
    <property type="entry name" value="DNA-binding domain"/>
    <property type="match status" value="1"/>
</dbReference>
<feature type="compositionally biased region" description="Basic and acidic residues" evidence="1">
    <location>
        <begin position="113"/>
        <end position="123"/>
    </location>
</feature>
<dbReference type="Pfam" id="PF01429">
    <property type="entry name" value="MBD"/>
    <property type="match status" value="1"/>
</dbReference>
<protein>
    <submittedName>
        <fullName evidence="2">MBD domain-containing protein</fullName>
    </submittedName>
</protein>
<feature type="compositionally biased region" description="Basic and acidic residues" evidence="1">
    <location>
        <begin position="1"/>
        <end position="23"/>
    </location>
</feature>
<feature type="compositionally biased region" description="Polar residues" evidence="1">
    <location>
        <begin position="321"/>
        <end position="333"/>
    </location>
</feature>
<dbReference type="eggNOG" id="ENOG502QTQ4">
    <property type="taxonomic scope" value="Eukaryota"/>
</dbReference>
<dbReference type="HOGENOM" id="CLU_003883_0_0_1"/>
<dbReference type="InterPro" id="IPR001810">
    <property type="entry name" value="F-box_dom"/>
</dbReference>
<dbReference type="STRING" id="13249.T1HC39"/>
<feature type="compositionally biased region" description="Basic and acidic residues" evidence="1">
    <location>
        <begin position="159"/>
        <end position="170"/>
    </location>
</feature>
<feature type="compositionally biased region" description="Low complexity" evidence="1">
    <location>
        <begin position="527"/>
        <end position="546"/>
    </location>
</feature>
<dbReference type="Gene3D" id="1.20.1280.50">
    <property type="match status" value="1"/>
</dbReference>
<evidence type="ECO:0000313" key="3">
    <source>
        <dbReference type="Proteomes" id="UP000015103"/>
    </source>
</evidence>
<dbReference type="Gene3D" id="3.80.10.10">
    <property type="entry name" value="Ribonuclease Inhibitor"/>
    <property type="match status" value="1"/>
</dbReference>
<dbReference type="OMA" id="CPVMVVE"/>
<dbReference type="InParanoid" id="T1HC39"/>
<feature type="region of interest" description="Disordered" evidence="1">
    <location>
        <begin position="159"/>
        <end position="209"/>
    </location>
</feature>
<dbReference type="InterPro" id="IPR036047">
    <property type="entry name" value="F-box-like_dom_sf"/>
</dbReference>
<feature type="region of interest" description="Disordered" evidence="1">
    <location>
        <begin position="680"/>
        <end position="716"/>
    </location>
</feature>
<dbReference type="EnsemblMetazoa" id="RPRC001601-RA">
    <property type="protein sequence ID" value="RPRC001601-PA"/>
    <property type="gene ID" value="RPRC001601"/>
</dbReference>
<dbReference type="VEuPathDB" id="VectorBase:RPRC001601"/>
<feature type="compositionally biased region" description="Basic and acidic residues" evidence="1">
    <location>
        <begin position="69"/>
        <end position="80"/>
    </location>
</feature>
<dbReference type="InterPro" id="IPR032675">
    <property type="entry name" value="LRR_dom_sf"/>
</dbReference>
<dbReference type="InterPro" id="IPR052283">
    <property type="entry name" value="GenomicStab_NeuMorph_Reg"/>
</dbReference>
<feature type="compositionally biased region" description="Polar residues" evidence="1">
    <location>
        <begin position="514"/>
        <end position="526"/>
    </location>
</feature>
<dbReference type="InterPro" id="IPR013083">
    <property type="entry name" value="Znf_RING/FYVE/PHD"/>
</dbReference>
<dbReference type="Proteomes" id="UP000015103">
    <property type="component" value="Unassembled WGS sequence"/>
</dbReference>
<organism evidence="2 3">
    <name type="scientific">Rhodnius prolixus</name>
    <name type="common">Triatomid bug</name>
    <dbReference type="NCBI Taxonomy" id="13249"/>
    <lineage>
        <taxon>Eukaryota</taxon>
        <taxon>Metazoa</taxon>
        <taxon>Ecdysozoa</taxon>
        <taxon>Arthropoda</taxon>
        <taxon>Hexapoda</taxon>
        <taxon>Insecta</taxon>
        <taxon>Pterygota</taxon>
        <taxon>Neoptera</taxon>
        <taxon>Paraneoptera</taxon>
        <taxon>Hemiptera</taxon>
        <taxon>Heteroptera</taxon>
        <taxon>Panheteroptera</taxon>
        <taxon>Cimicomorpha</taxon>
        <taxon>Reduviidae</taxon>
        <taxon>Triatominae</taxon>
        <taxon>Rhodnius</taxon>
    </lineage>
</organism>
<dbReference type="SUPFAM" id="SSF52047">
    <property type="entry name" value="RNI-like"/>
    <property type="match status" value="1"/>
</dbReference>
<feature type="region of interest" description="Disordered" evidence="1">
    <location>
        <begin position="498"/>
        <end position="546"/>
    </location>
</feature>
<name>T1HC39_RHOPR</name>
<dbReference type="InterPro" id="IPR016177">
    <property type="entry name" value="DNA-bd_dom_sf"/>
</dbReference>
<dbReference type="PANTHER" id="PTHR15739">
    <property type="entry name" value="ZINC FINGER PROTEIN"/>
    <property type="match status" value="1"/>
</dbReference>
<dbReference type="EMBL" id="ACPB03006777">
    <property type="status" value="NOT_ANNOTATED_CDS"/>
    <property type="molecule type" value="Genomic_DNA"/>
</dbReference>
<dbReference type="Pfam" id="PF12937">
    <property type="entry name" value="F-box-like"/>
    <property type="match status" value="1"/>
</dbReference>
<keyword evidence="3" id="KW-1185">Reference proteome</keyword>
<dbReference type="CDD" id="cd00122">
    <property type="entry name" value="MBD"/>
    <property type="match status" value="1"/>
</dbReference>
<dbReference type="SMART" id="SM00391">
    <property type="entry name" value="MBD"/>
    <property type="match status" value="1"/>
</dbReference>
<sequence>MGDTKTEGIQDNSDTLKKEKENDSLPNGNVEEDLPKEGVEQHKATESSKEESESNRKEQQLGESAESEGSEKVETAEYTRKLRSRPSRTTRSSRSSSIELKSKDNPLISSKESAGDSKSDDGLHTNIAVSDEEEFFGFDSPNTTNLDVFLKLLGKDSEIQDDDSINKENTSDLINDENPPSVESDNSEVNSAKRPLAKTNKKPVNVNISDPKYKKPFDLGWVRELVYRSSGDSAFKRSADVYYYTPNKKKLRSAKEVLSHLPEDLTIENFTFVKEAIGGVGDKEIVREAKAKGGKIPEDGVLRKKATPKATKPAAGKPVKNTPTSESPSSKGSLTPRVVFKNTSTTPKSKNAVAAKPKPAEIKKKKTDSDEAEVQDGESEWHSPEQKNNPTRDVCSIECRLAMGLIPTLQCHLCLCLYHPECVGLQEDKLKPSRAYVCKNCQVLKKQMTSQFQQPNAPLPNAAKVPSPPKKDVKVISVPRTQSIVGALTTWLPHSSSIQVSSGAHNNNNNNNNPSGANTVSSSSNAGSVKTSGSGTVTTIAPSTNTSLNITNSTSIDAVPQSLLTLNGRTYVFVPKHNVVNVSNQSGGVNTAQVSGTSTGPSSTTTAIVSGGDNCTTPGLTNLVATAPGTFVVSTQAPPVNPHGLFLVPFPLQQTTNEPAHPQATIINHSIQAVTPYTPGSQPLAITQTNGVKRVGDSPTEGSSPPPEKKIKRRDIAQESSLSPPNFMMNLNVGFTVLLHAFQFLKVHELLRASCVSKAFEMIAHHESLWSTVRMKNSMVRDWNGFGRALRLRSTKALDLRKMLLPETPEAIAEMWVELGKAVTNLPSLTKIDLGRCTPQAVEIVTAACPQLKSLVTLAIRGAELDLSCCAKCTNLTELKIKSIGGIDLVNVSELKKLKQLRHLALTTIKNLNGIEDVLPDNLESLELGECTNLPDTIATEALVKLTSLKRLRLEKGQGNCPTAKFLQAVANLPNLVQLELINFDIKPGFDVAIGQCTNLKTLLIIPTYVTQSATTNHVVMGGVSKLSQTLTYFIWGLTLELLRVTDLFIDQVEGQKNGGAGKGGSVPAMKKPGAGDSIPILKPLSECNTSSGSDVPDEEVTHLLGRETNRDEKNTSQVDILALPKLQKVLSTLLPNTKIKILKVPFSATWRQTVTDSPAATN</sequence>
<accession>T1HC39</accession>
<evidence type="ECO:0000313" key="2">
    <source>
        <dbReference type="EnsemblMetazoa" id="RPRC001601-PA"/>
    </source>
</evidence>
<proteinExistence type="predicted"/>
<dbReference type="Gene3D" id="3.30.40.10">
    <property type="entry name" value="Zinc/RING finger domain, C3HC4 (zinc finger)"/>
    <property type="match status" value="1"/>
</dbReference>
<dbReference type="Gene3D" id="3.30.890.10">
    <property type="entry name" value="Methyl-cpg-binding Protein 2, Chain A"/>
    <property type="match status" value="1"/>
</dbReference>
<feature type="compositionally biased region" description="Polar residues" evidence="1">
    <location>
        <begin position="181"/>
        <end position="190"/>
    </location>
</feature>
<dbReference type="CDD" id="cd15489">
    <property type="entry name" value="PHD_SF"/>
    <property type="match status" value="1"/>
</dbReference>
<dbReference type="InterPro" id="IPR011011">
    <property type="entry name" value="Znf_FYVE_PHD"/>
</dbReference>
<dbReference type="PROSITE" id="PS50982">
    <property type="entry name" value="MBD"/>
    <property type="match status" value="1"/>
</dbReference>